<dbReference type="AlphaFoldDB" id="A0A0H2MHV5"/>
<gene>
    <name evidence="2" type="ORF">WH96_01165</name>
</gene>
<proteinExistence type="predicted"/>
<dbReference type="SMART" id="SM00530">
    <property type="entry name" value="HTH_XRE"/>
    <property type="match status" value="1"/>
</dbReference>
<dbReference type="InterPro" id="IPR010982">
    <property type="entry name" value="Lambda_DNA-bd_dom_sf"/>
</dbReference>
<evidence type="ECO:0000259" key="1">
    <source>
        <dbReference type="PROSITE" id="PS50943"/>
    </source>
</evidence>
<dbReference type="CDD" id="cd00093">
    <property type="entry name" value="HTH_XRE"/>
    <property type="match status" value="1"/>
</dbReference>
<dbReference type="Proteomes" id="UP000035444">
    <property type="component" value="Unassembled WGS sequence"/>
</dbReference>
<name>A0A0H2MHV5_9PROT</name>
<dbReference type="EMBL" id="LAQL01000002">
    <property type="protein sequence ID" value="KLN62174.1"/>
    <property type="molecule type" value="Genomic_DNA"/>
</dbReference>
<dbReference type="GO" id="GO:0003677">
    <property type="term" value="F:DNA binding"/>
    <property type="evidence" value="ECO:0007669"/>
    <property type="project" value="InterPro"/>
</dbReference>
<evidence type="ECO:0000313" key="2">
    <source>
        <dbReference type="EMBL" id="KLN62174.1"/>
    </source>
</evidence>
<dbReference type="STRING" id="1489064.WH96_01165"/>
<dbReference type="RefSeq" id="WP_047762299.1">
    <property type="nucleotide sequence ID" value="NZ_LAQL01000002.1"/>
</dbReference>
<organism evidence="2 3">
    <name type="scientific">Kiloniella spongiae</name>
    <dbReference type="NCBI Taxonomy" id="1489064"/>
    <lineage>
        <taxon>Bacteria</taxon>
        <taxon>Pseudomonadati</taxon>
        <taxon>Pseudomonadota</taxon>
        <taxon>Alphaproteobacteria</taxon>
        <taxon>Rhodospirillales</taxon>
        <taxon>Kiloniellaceae</taxon>
        <taxon>Kiloniella</taxon>
    </lineage>
</organism>
<sequence>MKTINSKRHRALIELLVEQRKRIGLTQADLANLLNEHQSFVARLESGQRRIDTIELINLCEFIDLDPQEVIKALKVVAE</sequence>
<reference evidence="2 3" key="1">
    <citation type="submission" date="2015-03" db="EMBL/GenBank/DDBJ databases">
        <title>Genome Sequence of Kiloniella spongiae MEBiC09566, isolated from a marine sponge.</title>
        <authorList>
            <person name="Shao Z."/>
            <person name="Wang L."/>
            <person name="Li X."/>
        </authorList>
    </citation>
    <scope>NUCLEOTIDE SEQUENCE [LARGE SCALE GENOMIC DNA]</scope>
    <source>
        <strain evidence="2 3">MEBiC09566</strain>
    </source>
</reference>
<evidence type="ECO:0000313" key="3">
    <source>
        <dbReference type="Proteomes" id="UP000035444"/>
    </source>
</evidence>
<dbReference type="SUPFAM" id="SSF47413">
    <property type="entry name" value="lambda repressor-like DNA-binding domains"/>
    <property type="match status" value="1"/>
</dbReference>
<dbReference type="OrthoDB" id="9803379at2"/>
<dbReference type="InterPro" id="IPR001387">
    <property type="entry name" value="Cro/C1-type_HTH"/>
</dbReference>
<keyword evidence="3" id="KW-1185">Reference proteome</keyword>
<dbReference type="PROSITE" id="PS50943">
    <property type="entry name" value="HTH_CROC1"/>
    <property type="match status" value="1"/>
</dbReference>
<comment type="caution">
    <text evidence="2">The sequence shown here is derived from an EMBL/GenBank/DDBJ whole genome shotgun (WGS) entry which is preliminary data.</text>
</comment>
<dbReference type="Gene3D" id="1.10.260.40">
    <property type="entry name" value="lambda repressor-like DNA-binding domains"/>
    <property type="match status" value="1"/>
</dbReference>
<accession>A0A0H2MHV5</accession>
<protein>
    <submittedName>
        <fullName evidence="2">XRE family transcriptional regulator</fullName>
    </submittedName>
</protein>
<dbReference type="Pfam" id="PF01381">
    <property type="entry name" value="HTH_3"/>
    <property type="match status" value="1"/>
</dbReference>
<feature type="domain" description="HTH cro/C1-type" evidence="1">
    <location>
        <begin position="16"/>
        <end position="70"/>
    </location>
</feature>